<dbReference type="PIRSF" id="PIRSF017184">
    <property type="entry name" value="Nnr"/>
    <property type="match status" value="1"/>
</dbReference>
<reference evidence="21 22" key="1">
    <citation type="submission" date="2013-09" db="EMBL/GenBank/DDBJ databases">
        <title>Complete genome sequence of Corynebacterium doosanense CAU 212(T) (=DSM 45436(T)), isolated from activated sludge.</title>
        <authorList>
            <person name="Schaffert L."/>
            <person name="Albersmeier A."/>
            <person name="Kalinowski J."/>
            <person name="Ruckert C."/>
        </authorList>
    </citation>
    <scope>NUCLEOTIDE SEQUENCE [LARGE SCALE GENOMIC DNA]</scope>
    <source>
        <strain evidence="21 22">CAU 212</strain>
    </source>
</reference>
<keyword evidence="11 18" id="KW-0413">Isomerase</keyword>
<dbReference type="eggNOG" id="COG0063">
    <property type="taxonomic scope" value="Bacteria"/>
</dbReference>
<feature type="binding site" evidence="17">
    <location>
        <position position="270"/>
    </location>
    <ligand>
        <name>(6S)-NADPHX</name>
        <dbReference type="ChEBI" id="CHEBI:64076"/>
    </ligand>
</feature>
<comment type="subunit">
    <text evidence="17">Homotetramer.</text>
</comment>
<keyword evidence="22" id="KW-1185">Reference proteome</keyword>
<dbReference type="CDD" id="cd01171">
    <property type="entry name" value="YXKO-related"/>
    <property type="match status" value="1"/>
</dbReference>
<evidence type="ECO:0000256" key="9">
    <source>
        <dbReference type="ARBA" id="ARBA00022958"/>
    </source>
</evidence>
<comment type="similarity">
    <text evidence="4 18">In the C-terminal section; belongs to the NnrD/CARKD family.</text>
</comment>
<evidence type="ECO:0000256" key="8">
    <source>
        <dbReference type="ARBA" id="ARBA00022857"/>
    </source>
</evidence>
<evidence type="ECO:0000256" key="13">
    <source>
        <dbReference type="ARBA" id="ARBA00023268"/>
    </source>
</evidence>
<comment type="function">
    <text evidence="17">Catalyzes the dehydration of the S-form of NAD(P)HX at the expense of ADP, which is converted to AMP. Together with NAD(P)HX epimerase, which catalyzes the epimerization of the S- and R-forms, the enzyme allows the repair of both epimers of NAD(P)HX, a damaged form of NAD(P)H that is a result of enzymatic or heat-dependent hydration.</text>
</comment>
<dbReference type="GO" id="GO:0110051">
    <property type="term" value="P:metabolite repair"/>
    <property type="evidence" value="ECO:0007669"/>
    <property type="project" value="TreeGrafter"/>
</dbReference>
<dbReference type="Gene3D" id="3.40.50.10260">
    <property type="entry name" value="YjeF N-terminal domain"/>
    <property type="match status" value="1"/>
</dbReference>
<organism evidence="21 22">
    <name type="scientific">Corynebacterium doosanense CAU 212 = DSM 45436</name>
    <dbReference type="NCBI Taxonomy" id="558173"/>
    <lineage>
        <taxon>Bacteria</taxon>
        <taxon>Bacillati</taxon>
        <taxon>Actinomycetota</taxon>
        <taxon>Actinomycetes</taxon>
        <taxon>Mycobacteriales</taxon>
        <taxon>Corynebacteriaceae</taxon>
        <taxon>Corynebacterium</taxon>
    </lineage>
</organism>
<evidence type="ECO:0000259" key="19">
    <source>
        <dbReference type="PROSITE" id="PS51383"/>
    </source>
</evidence>
<evidence type="ECO:0000256" key="11">
    <source>
        <dbReference type="ARBA" id="ARBA00023235"/>
    </source>
</evidence>
<dbReference type="PANTHER" id="PTHR12592:SF0">
    <property type="entry name" value="ATP-DEPENDENT (S)-NAD(P)H-HYDRATE DEHYDRATASE"/>
    <property type="match status" value="1"/>
</dbReference>
<dbReference type="GO" id="GO:0005524">
    <property type="term" value="F:ATP binding"/>
    <property type="evidence" value="ECO:0007669"/>
    <property type="project" value="UniProtKB-UniRule"/>
</dbReference>
<comment type="similarity">
    <text evidence="17">Belongs to the NnrD/CARKD family.</text>
</comment>
<feature type="binding site" evidence="17">
    <location>
        <position position="444"/>
    </location>
    <ligand>
        <name>AMP</name>
        <dbReference type="ChEBI" id="CHEBI:456215"/>
    </ligand>
</feature>
<keyword evidence="13" id="KW-0511">Multifunctional enzyme</keyword>
<dbReference type="STRING" id="558173.CDOO_13050"/>
<evidence type="ECO:0000256" key="4">
    <source>
        <dbReference type="ARBA" id="ARBA00009524"/>
    </source>
</evidence>
<comment type="catalytic activity">
    <reaction evidence="15 17 18">
        <text>(6S)-NADHX + ADP = AMP + phosphate + NADH + H(+)</text>
        <dbReference type="Rhea" id="RHEA:32223"/>
        <dbReference type="ChEBI" id="CHEBI:15378"/>
        <dbReference type="ChEBI" id="CHEBI:43474"/>
        <dbReference type="ChEBI" id="CHEBI:57945"/>
        <dbReference type="ChEBI" id="CHEBI:64074"/>
        <dbReference type="ChEBI" id="CHEBI:456215"/>
        <dbReference type="ChEBI" id="CHEBI:456216"/>
        <dbReference type="EC" id="4.2.1.136"/>
    </reaction>
</comment>
<dbReference type="InterPro" id="IPR029056">
    <property type="entry name" value="Ribokinase-like"/>
</dbReference>
<evidence type="ECO:0000256" key="7">
    <source>
        <dbReference type="ARBA" id="ARBA00022840"/>
    </source>
</evidence>
<evidence type="ECO:0000256" key="10">
    <source>
        <dbReference type="ARBA" id="ARBA00023027"/>
    </source>
</evidence>
<comment type="similarity">
    <text evidence="3 18">In the N-terminal section; belongs to the NnrE/AIBP family.</text>
</comment>
<dbReference type="SUPFAM" id="SSF53613">
    <property type="entry name" value="Ribokinase-like"/>
    <property type="match status" value="1"/>
</dbReference>
<evidence type="ECO:0000256" key="5">
    <source>
        <dbReference type="ARBA" id="ARBA00022723"/>
    </source>
</evidence>
<dbReference type="PROSITE" id="PS51385">
    <property type="entry name" value="YJEF_N"/>
    <property type="match status" value="1"/>
</dbReference>
<keyword evidence="12 17" id="KW-0456">Lyase</keyword>
<dbReference type="Proteomes" id="UP000029914">
    <property type="component" value="Chromosome"/>
</dbReference>
<dbReference type="InterPro" id="IPR004443">
    <property type="entry name" value="YjeF_N_dom"/>
</dbReference>
<evidence type="ECO:0000259" key="20">
    <source>
        <dbReference type="PROSITE" id="PS51385"/>
    </source>
</evidence>
<feature type="binding site" evidence="17">
    <location>
        <position position="323"/>
    </location>
    <ligand>
        <name>(6S)-NADPHX</name>
        <dbReference type="ChEBI" id="CHEBI:64076"/>
    </ligand>
</feature>
<dbReference type="InterPro" id="IPR030677">
    <property type="entry name" value="Nnr"/>
</dbReference>
<dbReference type="HOGENOM" id="CLU_024853_4_0_11"/>
<keyword evidence="5 18" id="KW-0479">Metal-binding</keyword>
<evidence type="ECO:0000256" key="3">
    <source>
        <dbReference type="ARBA" id="ARBA00006001"/>
    </source>
</evidence>
<keyword evidence="6 17" id="KW-0547">Nucleotide-binding</keyword>
<feature type="binding site" evidence="17">
    <location>
        <position position="374"/>
    </location>
    <ligand>
        <name>(6S)-NADPHX</name>
        <dbReference type="ChEBI" id="CHEBI:64076"/>
    </ligand>
</feature>
<dbReference type="Pfam" id="PF03853">
    <property type="entry name" value="YjeF_N"/>
    <property type="match status" value="1"/>
</dbReference>
<feature type="binding site" evidence="17">
    <location>
        <position position="445"/>
    </location>
    <ligand>
        <name>(6S)-NADPHX</name>
        <dbReference type="ChEBI" id="CHEBI:64076"/>
    </ligand>
</feature>
<dbReference type="KEGG" id="cdo:CDOO_13050"/>
<evidence type="ECO:0000256" key="16">
    <source>
        <dbReference type="ARBA" id="ARBA00049209"/>
    </source>
</evidence>
<evidence type="ECO:0000256" key="2">
    <source>
        <dbReference type="ARBA" id="ARBA00000909"/>
    </source>
</evidence>
<keyword evidence="7 17" id="KW-0067">ATP-binding</keyword>
<dbReference type="GO" id="GO:0052856">
    <property type="term" value="F:NAD(P)HX epimerase activity"/>
    <property type="evidence" value="ECO:0007669"/>
    <property type="project" value="UniProtKB-EC"/>
</dbReference>
<keyword evidence="9 18" id="KW-0630">Potassium</keyword>
<comment type="cofactor">
    <cofactor evidence="17">
        <name>Mg(2+)</name>
        <dbReference type="ChEBI" id="CHEBI:18420"/>
    </cofactor>
</comment>
<comment type="catalytic activity">
    <reaction evidence="1 18">
        <text>(6R)-NADHX = (6S)-NADHX</text>
        <dbReference type="Rhea" id="RHEA:32215"/>
        <dbReference type="ChEBI" id="CHEBI:64074"/>
        <dbReference type="ChEBI" id="CHEBI:64075"/>
        <dbReference type="EC" id="5.1.99.6"/>
    </reaction>
</comment>
<feature type="binding site" evidence="17">
    <location>
        <begin position="412"/>
        <end position="416"/>
    </location>
    <ligand>
        <name>AMP</name>
        <dbReference type="ChEBI" id="CHEBI:456215"/>
    </ligand>
</feature>
<comment type="catalytic activity">
    <reaction evidence="16 17 18">
        <text>(6S)-NADPHX + ADP = AMP + phosphate + NADPH + H(+)</text>
        <dbReference type="Rhea" id="RHEA:32235"/>
        <dbReference type="ChEBI" id="CHEBI:15378"/>
        <dbReference type="ChEBI" id="CHEBI:43474"/>
        <dbReference type="ChEBI" id="CHEBI:57783"/>
        <dbReference type="ChEBI" id="CHEBI:64076"/>
        <dbReference type="ChEBI" id="CHEBI:456215"/>
        <dbReference type="ChEBI" id="CHEBI:456216"/>
        <dbReference type="EC" id="4.2.1.136"/>
    </reaction>
</comment>
<protein>
    <recommendedName>
        <fullName evidence="17">ADP-dependent (S)-NAD(P)H-hydrate dehydratase</fullName>
        <ecNumber evidence="17">4.2.1.136</ecNumber>
    </recommendedName>
    <alternativeName>
        <fullName evidence="17">ADP-dependent NAD(P)HX dehydratase</fullName>
    </alternativeName>
</protein>
<accession>A0A097IIY1</accession>
<dbReference type="EC" id="4.2.1.136" evidence="17"/>
<gene>
    <name evidence="17" type="primary">nnrD</name>
    <name evidence="21" type="ORF">CDOO_13050</name>
</gene>
<dbReference type="GO" id="GO:0046872">
    <property type="term" value="F:metal ion binding"/>
    <property type="evidence" value="ECO:0007669"/>
    <property type="project" value="UniProtKB-UniRule"/>
</dbReference>
<evidence type="ECO:0000313" key="22">
    <source>
        <dbReference type="Proteomes" id="UP000029914"/>
    </source>
</evidence>
<evidence type="ECO:0000256" key="17">
    <source>
        <dbReference type="HAMAP-Rule" id="MF_01965"/>
    </source>
</evidence>
<keyword evidence="10 17" id="KW-0520">NAD</keyword>
<comment type="function">
    <text evidence="14 18">Bifunctional enzyme that catalyzes the epimerization of the S- and R-forms of NAD(P)HX and the dehydration of the S-form of NAD(P)HX at the expense of ADP, which is converted to AMP. This allows the repair of both epimers of NAD(P)HX, a damaged form of NAD(P)H that is a result of enzymatic or heat-dependent hydration.</text>
</comment>
<evidence type="ECO:0000256" key="12">
    <source>
        <dbReference type="ARBA" id="ARBA00023239"/>
    </source>
</evidence>
<dbReference type="eggNOG" id="COG0062">
    <property type="taxonomic scope" value="Bacteria"/>
</dbReference>
<dbReference type="Gene3D" id="3.40.1190.20">
    <property type="match status" value="1"/>
</dbReference>
<dbReference type="InterPro" id="IPR036652">
    <property type="entry name" value="YjeF_N_dom_sf"/>
</dbReference>
<evidence type="ECO:0000256" key="14">
    <source>
        <dbReference type="ARBA" id="ARBA00025153"/>
    </source>
</evidence>
<evidence type="ECO:0000256" key="6">
    <source>
        <dbReference type="ARBA" id="ARBA00022741"/>
    </source>
</evidence>
<feature type="domain" description="YjeF N-terminal" evidence="20">
    <location>
        <begin position="10"/>
        <end position="203"/>
    </location>
</feature>
<comment type="catalytic activity">
    <reaction evidence="2 18">
        <text>(6R)-NADPHX = (6S)-NADPHX</text>
        <dbReference type="Rhea" id="RHEA:32227"/>
        <dbReference type="ChEBI" id="CHEBI:64076"/>
        <dbReference type="ChEBI" id="CHEBI:64077"/>
        <dbReference type="EC" id="5.1.99.6"/>
    </reaction>
</comment>
<evidence type="ECO:0000256" key="15">
    <source>
        <dbReference type="ARBA" id="ARBA00048238"/>
    </source>
</evidence>
<evidence type="ECO:0000256" key="18">
    <source>
        <dbReference type="PIRNR" id="PIRNR017184"/>
    </source>
</evidence>
<sequence length="523" mass="53813">MQHAHTADAIRAAEKTLIDAASHPDELMLSAARGVADVARAMLGPGERRVLLLVGSGGNGGDALYAGAGLLTAGGIVVEALLLGRDGKVHQPALDAFVAAGGEVVDGWPSTSVDLVIDGILGLGGSGGLSEEVSEAIQPARNSTVLAVDVPSGIGADDGVTPERFLAADVTVTFGGLRYAHGLSPHCGEVVMVEAQTHTGRLSEELIRNAGQHRLVWIEPVPVRTPREWPANIVGLTPQPLPGLEPGADDDKYSGGVVGIAAGSDTYPGAAVLCTLGAVRATNSMVRYAGAQALEVVRAHPEVIATESIADAGRVQAWVYGPGAGTDSPDDLAGLLDTDLPVLIDADGLTLLAKHPELREKVRTRRPATVLSPHSGEFARLCEAMELDTEGLNKVEATCLLAGELQAGVLHKGRATVVAYPSGEKVGATIVDTGSSWAATPGSGDVLSGIIGALLAWVSGRYDNSDNSDESFRVEYLALPDAVALQAMAAWLSAQTPDGPAPTSASRIGEAVPRAYARLRGRS</sequence>
<dbReference type="PANTHER" id="PTHR12592">
    <property type="entry name" value="ATP-DEPENDENT (S)-NAD(P)H-HYDRATE DEHYDRATASE FAMILY MEMBER"/>
    <property type="match status" value="1"/>
</dbReference>
<dbReference type="GO" id="GO:0046496">
    <property type="term" value="P:nicotinamide nucleotide metabolic process"/>
    <property type="evidence" value="ECO:0007669"/>
    <property type="project" value="UniProtKB-UniRule"/>
</dbReference>
<dbReference type="GO" id="GO:0052855">
    <property type="term" value="F:ADP-dependent NAD(P)H-hydrate dehydratase activity"/>
    <property type="evidence" value="ECO:0007669"/>
    <property type="project" value="UniProtKB-UniRule"/>
</dbReference>
<dbReference type="SUPFAM" id="SSF64153">
    <property type="entry name" value="YjeF N-terminal domain-like"/>
    <property type="match status" value="1"/>
</dbReference>
<dbReference type="AlphaFoldDB" id="A0A097IIY1"/>
<keyword evidence="8 17" id="KW-0521">NADP</keyword>
<dbReference type="Pfam" id="PF01256">
    <property type="entry name" value="Carb_kinase"/>
    <property type="match status" value="1"/>
</dbReference>
<feature type="domain" description="YjeF C-terminal" evidence="19">
    <location>
        <begin position="235"/>
        <end position="519"/>
    </location>
</feature>
<proteinExistence type="inferred from homology"/>
<dbReference type="PROSITE" id="PS51383">
    <property type="entry name" value="YJEF_C_3"/>
    <property type="match status" value="1"/>
</dbReference>
<dbReference type="EMBL" id="CP006764">
    <property type="protein sequence ID" value="AIT62084.1"/>
    <property type="molecule type" value="Genomic_DNA"/>
</dbReference>
<comment type="cofactor">
    <cofactor evidence="18">
        <name>K(+)</name>
        <dbReference type="ChEBI" id="CHEBI:29103"/>
    </cofactor>
    <text evidence="18">Binds 1 potassium ion per subunit.</text>
</comment>
<dbReference type="InterPro" id="IPR000631">
    <property type="entry name" value="CARKD"/>
</dbReference>
<evidence type="ECO:0000313" key="21">
    <source>
        <dbReference type="EMBL" id="AIT62084.1"/>
    </source>
</evidence>
<dbReference type="HAMAP" id="MF_01965">
    <property type="entry name" value="NADHX_dehydratase"/>
    <property type="match status" value="1"/>
</dbReference>
<evidence type="ECO:0000256" key="1">
    <source>
        <dbReference type="ARBA" id="ARBA00000013"/>
    </source>
</evidence>
<name>A0A097IIY1_9CORY</name>